<dbReference type="OrthoDB" id="345947at2157"/>
<feature type="compositionally biased region" description="Low complexity" evidence="1">
    <location>
        <begin position="110"/>
        <end position="121"/>
    </location>
</feature>
<reference evidence="2 3" key="1">
    <citation type="submission" date="2018-01" db="EMBL/GenBank/DDBJ databases">
        <title>Complete genome sequence of Salinigranum rubrum GX10T, an extremely halophilic archaeon isolated from a marine solar saltern.</title>
        <authorList>
            <person name="Han S."/>
        </authorList>
    </citation>
    <scope>NUCLEOTIDE SEQUENCE [LARGE SCALE GENOMIC DNA]</scope>
    <source>
        <strain evidence="2 3">GX10</strain>
        <plasmid evidence="3">Plasmid unnamed2</plasmid>
    </source>
</reference>
<evidence type="ECO:0000256" key="1">
    <source>
        <dbReference type="SAM" id="MobiDB-lite"/>
    </source>
</evidence>
<feature type="region of interest" description="Disordered" evidence="1">
    <location>
        <begin position="60"/>
        <end position="121"/>
    </location>
</feature>
<feature type="compositionally biased region" description="Basic and acidic residues" evidence="1">
    <location>
        <begin position="84"/>
        <end position="97"/>
    </location>
</feature>
<protein>
    <submittedName>
        <fullName evidence="2">Uncharacterized protein</fullName>
    </submittedName>
</protein>
<dbReference type="AlphaFoldDB" id="A0A2I8VR36"/>
<gene>
    <name evidence="2" type="ORF">C2R22_22675</name>
</gene>
<evidence type="ECO:0000313" key="3">
    <source>
        <dbReference type="Proteomes" id="UP000236584"/>
    </source>
</evidence>
<keyword evidence="2" id="KW-0614">Plasmid</keyword>
<dbReference type="KEGG" id="srub:C2R22_22675"/>
<organism evidence="2 3">
    <name type="scientific">Salinigranum rubrum</name>
    <dbReference type="NCBI Taxonomy" id="755307"/>
    <lineage>
        <taxon>Archaea</taxon>
        <taxon>Methanobacteriati</taxon>
        <taxon>Methanobacteriota</taxon>
        <taxon>Stenosarchaea group</taxon>
        <taxon>Halobacteria</taxon>
        <taxon>Halobacteriales</taxon>
        <taxon>Haloferacaceae</taxon>
        <taxon>Salinigranum</taxon>
    </lineage>
</organism>
<accession>A0A2I8VR36</accession>
<feature type="compositionally biased region" description="Acidic residues" evidence="1">
    <location>
        <begin position="66"/>
        <end position="78"/>
    </location>
</feature>
<proteinExistence type="predicted"/>
<dbReference type="Proteomes" id="UP000236584">
    <property type="component" value="Plasmid unnamed2"/>
</dbReference>
<sequence length="121" mass="13340">MTFDIETDSPERVRYEAEQLHELAVNHFGYDTEHVLFTAHADGTISGRIALYVAGDYHDYEHDDRDDSADTDANDEIEQASMNARDDTFHDQDRDPDPPGVGATVPRPSADATTDTAEAGA</sequence>
<dbReference type="RefSeq" id="WP_103428039.1">
    <property type="nucleotide sequence ID" value="NZ_CP026311.1"/>
</dbReference>
<dbReference type="GeneID" id="35594961"/>
<name>A0A2I8VR36_9EURY</name>
<dbReference type="EMBL" id="CP026311">
    <property type="protein sequence ID" value="AUV84356.1"/>
    <property type="molecule type" value="Genomic_DNA"/>
</dbReference>
<keyword evidence="3" id="KW-1185">Reference proteome</keyword>
<geneLocation type="plasmid" evidence="2">
    <name>unnamed2</name>
</geneLocation>
<evidence type="ECO:0000313" key="2">
    <source>
        <dbReference type="EMBL" id="AUV84356.1"/>
    </source>
</evidence>